<sequence length="97" mass="10697">MFILCLVGNLGAPVDQWAVGGITLTALMDVERRHGKFKPVIKKAMVELEGAPFKKFASLRDEWAIKNSYYNPGPVQFTGPRANDLNHTLLLELGAKA</sequence>
<dbReference type="EMBL" id="CM039437">
    <property type="protein sequence ID" value="KAI4308363.1"/>
    <property type="molecule type" value="Genomic_DNA"/>
</dbReference>
<evidence type="ECO:0000313" key="2">
    <source>
        <dbReference type="Proteomes" id="UP000828941"/>
    </source>
</evidence>
<accession>A0ACB9LFW0</accession>
<dbReference type="Proteomes" id="UP000828941">
    <property type="component" value="Chromosome 12"/>
</dbReference>
<comment type="caution">
    <text evidence="1">The sequence shown here is derived from an EMBL/GenBank/DDBJ whole genome shotgun (WGS) entry which is preliminary data.</text>
</comment>
<keyword evidence="2" id="KW-1185">Reference proteome</keyword>
<proteinExistence type="predicted"/>
<organism evidence="1 2">
    <name type="scientific">Bauhinia variegata</name>
    <name type="common">Purple orchid tree</name>
    <name type="synonym">Phanera variegata</name>
    <dbReference type="NCBI Taxonomy" id="167791"/>
    <lineage>
        <taxon>Eukaryota</taxon>
        <taxon>Viridiplantae</taxon>
        <taxon>Streptophyta</taxon>
        <taxon>Embryophyta</taxon>
        <taxon>Tracheophyta</taxon>
        <taxon>Spermatophyta</taxon>
        <taxon>Magnoliopsida</taxon>
        <taxon>eudicotyledons</taxon>
        <taxon>Gunneridae</taxon>
        <taxon>Pentapetalae</taxon>
        <taxon>rosids</taxon>
        <taxon>fabids</taxon>
        <taxon>Fabales</taxon>
        <taxon>Fabaceae</taxon>
        <taxon>Cercidoideae</taxon>
        <taxon>Cercideae</taxon>
        <taxon>Bauhiniinae</taxon>
        <taxon>Bauhinia</taxon>
    </lineage>
</organism>
<name>A0ACB9LFW0_BAUVA</name>
<evidence type="ECO:0000313" key="1">
    <source>
        <dbReference type="EMBL" id="KAI4308363.1"/>
    </source>
</evidence>
<gene>
    <name evidence="1" type="ORF">L6164_031446</name>
</gene>
<reference evidence="1 2" key="1">
    <citation type="journal article" date="2022" name="DNA Res.">
        <title>Chromosomal-level genome assembly of the orchid tree Bauhinia variegata (Leguminosae; Cercidoideae) supports the allotetraploid origin hypothesis of Bauhinia.</title>
        <authorList>
            <person name="Zhong Y."/>
            <person name="Chen Y."/>
            <person name="Zheng D."/>
            <person name="Pang J."/>
            <person name="Liu Y."/>
            <person name="Luo S."/>
            <person name="Meng S."/>
            <person name="Qian L."/>
            <person name="Wei D."/>
            <person name="Dai S."/>
            <person name="Zhou R."/>
        </authorList>
    </citation>
    <scope>NUCLEOTIDE SEQUENCE [LARGE SCALE GENOMIC DNA]</scope>
    <source>
        <strain evidence="1">BV-YZ2020</strain>
    </source>
</reference>
<protein>
    <submittedName>
        <fullName evidence="1">Uncharacterized protein</fullName>
    </submittedName>
</protein>